<dbReference type="HOGENOM" id="CLU_3374352_0_0_9"/>
<accession>U6F030</accession>
<proteinExistence type="predicted"/>
<organism evidence="2 3">
    <name type="scientific">Lactobacillus helveticus CIRM-BIA 951</name>
    <dbReference type="NCBI Taxonomy" id="1226334"/>
    <lineage>
        <taxon>Bacteria</taxon>
        <taxon>Bacillati</taxon>
        <taxon>Bacillota</taxon>
        <taxon>Bacilli</taxon>
        <taxon>Lactobacillales</taxon>
        <taxon>Lactobacillaceae</taxon>
        <taxon>Lactobacillus</taxon>
    </lineage>
</organism>
<sequence>MGTNIKKIDWNKIGLAIYSYVVILLGIYAMRTNS</sequence>
<reference evidence="2" key="1">
    <citation type="submission" date="2013-09" db="EMBL/GenBank/DDBJ databases">
        <title>Draft Genome Sequence of five Lactobacillus helveticus strains CIRM-BIA 101T, 103, 104, 951 and 953 isolated from milk product.</title>
        <authorList>
            <person name="Valence F."/>
            <person name="Chuat V."/>
            <person name="Ma L."/>
            <person name="Creno S."/>
            <person name="Falentin H."/>
            <person name="Lortal S."/>
            <person name="Bizet C."/>
            <person name="Clermont D."/>
            <person name="Loux V."/>
            <person name="Bouchier C."/>
            <person name="Cousin S."/>
        </authorList>
    </citation>
    <scope>NUCLEOTIDE SEQUENCE [LARGE SCALE GENOMIC DNA]</scope>
    <source>
        <strain evidence="2">CIRM-BIA 951</strain>
    </source>
</reference>
<protein>
    <submittedName>
        <fullName evidence="2">Uncharacterized protein</fullName>
    </submittedName>
</protein>
<evidence type="ECO:0000313" key="2">
    <source>
        <dbReference type="EMBL" id="CDI57472.1"/>
    </source>
</evidence>
<dbReference type="AlphaFoldDB" id="U6F030"/>
<dbReference type="EMBL" id="CBUK010000014">
    <property type="protein sequence ID" value="CDI57472.1"/>
    <property type="molecule type" value="Genomic_DNA"/>
</dbReference>
<evidence type="ECO:0000313" key="3">
    <source>
        <dbReference type="Proteomes" id="UP000017248"/>
    </source>
</evidence>
<name>U6F030_LACHE</name>
<gene>
    <name evidence="2" type="ORF">LHCIRMBIA951_02186</name>
</gene>
<feature type="transmembrane region" description="Helical" evidence="1">
    <location>
        <begin position="12"/>
        <end position="30"/>
    </location>
</feature>
<evidence type="ECO:0000256" key="1">
    <source>
        <dbReference type="SAM" id="Phobius"/>
    </source>
</evidence>
<keyword evidence="3" id="KW-1185">Reference proteome</keyword>
<keyword evidence="1" id="KW-1133">Transmembrane helix</keyword>
<comment type="caution">
    <text evidence="2">The sequence shown here is derived from an EMBL/GenBank/DDBJ whole genome shotgun (WGS) entry which is preliminary data.</text>
</comment>
<dbReference type="Proteomes" id="UP000017248">
    <property type="component" value="Unassembled WGS sequence"/>
</dbReference>
<keyword evidence="1" id="KW-0472">Membrane</keyword>
<keyword evidence="1" id="KW-0812">Transmembrane</keyword>